<dbReference type="AlphaFoldDB" id="A0A1J4L084"/>
<dbReference type="VEuPathDB" id="TrichDB:TRFO_12796"/>
<keyword evidence="2 5" id="KW-0812">Transmembrane</keyword>
<reference evidence="6" key="1">
    <citation type="submission" date="2016-10" db="EMBL/GenBank/DDBJ databases">
        <authorList>
            <person name="Benchimol M."/>
            <person name="Almeida L.G."/>
            <person name="Vasconcelos A.T."/>
            <person name="Perreira-Neves A."/>
            <person name="Rosa I.A."/>
            <person name="Tasca T."/>
            <person name="Bogo M.R."/>
            <person name="de Souza W."/>
        </authorList>
    </citation>
    <scope>NUCLEOTIDE SEQUENCE [LARGE SCALE GENOMIC DNA]</scope>
    <source>
        <strain evidence="6">K</strain>
    </source>
</reference>
<keyword evidence="3 5" id="KW-1133">Transmembrane helix</keyword>
<keyword evidence="7" id="KW-1185">Reference proteome</keyword>
<organism evidence="6 7">
    <name type="scientific">Tritrichomonas foetus</name>
    <dbReference type="NCBI Taxonomy" id="1144522"/>
    <lineage>
        <taxon>Eukaryota</taxon>
        <taxon>Metamonada</taxon>
        <taxon>Parabasalia</taxon>
        <taxon>Tritrichomonadida</taxon>
        <taxon>Tritrichomonadidae</taxon>
        <taxon>Tritrichomonas</taxon>
    </lineage>
</organism>
<dbReference type="RefSeq" id="XP_068370057.1">
    <property type="nucleotide sequence ID" value="XM_068496855.1"/>
</dbReference>
<dbReference type="GeneID" id="94831559"/>
<comment type="subcellular location">
    <subcellularLocation>
        <location evidence="1">Membrane</location>
        <topology evidence="1">Multi-pass membrane protein</topology>
    </subcellularLocation>
</comment>
<dbReference type="InterPro" id="IPR018499">
    <property type="entry name" value="Tetraspanin/Peripherin"/>
</dbReference>
<evidence type="ECO:0000256" key="4">
    <source>
        <dbReference type="ARBA" id="ARBA00023136"/>
    </source>
</evidence>
<comment type="caution">
    <text evidence="6">The sequence shown here is derived from an EMBL/GenBank/DDBJ whole genome shotgun (WGS) entry which is preliminary data.</text>
</comment>
<evidence type="ECO:0000256" key="5">
    <source>
        <dbReference type="SAM" id="Phobius"/>
    </source>
</evidence>
<dbReference type="EMBL" id="MLAK01000057">
    <property type="protein sequence ID" value="OHT16921.1"/>
    <property type="molecule type" value="Genomic_DNA"/>
</dbReference>
<dbReference type="Proteomes" id="UP000179807">
    <property type="component" value="Unassembled WGS sequence"/>
</dbReference>
<name>A0A1J4L084_9EUKA</name>
<evidence type="ECO:0000256" key="2">
    <source>
        <dbReference type="ARBA" id="ARBA00022692"/>
    </source>
</evidence>
<evidence type="ECO:0000313" key="6">
    <source>
        <dbReference type="EMBL" id="OHT16921.1"/>
    </source>
</evidence>
<evidence type="ECO:0000313" key="7">
    <source>
        <dbReference type="Proteomes" id="UP000179807"/>
    </source>
</evidence>
<evidence type="ECO:0000256" key="3">
    <source>
        <dbReference type="ARBA" id="ARBA00022989"/>
    </source>
</evidence>
<gene>
    <name evidence="6" type="ORF">TRFO_12796</name>
</gene>
<dbReference type="GO" id="GO:0016020">
    <property type="term" value="C:membrane"/>
    <property type="evidence" value="ECO:0007669"/>
    <property type="project" value="UniProtKB-SubCell"/>
</dbReference>
<accession>A0A1J4L084</accession>
<sequence length="211" mass="23330">MGCAKCCTGMCFMMLTLCTLGVTLAILIFATIIYSKIRTVNETLFIVIIIALCVTALIFIFGLYASCCGKKCSKGVLSMIYLIYAIALGACGVLILIYKNKLVGMLEDVYNKGKLSSDDISSIEEFFKCSFENKTELVLLNETDDGCFNKFEDYVKKYGLIIGIVLLVIFVLLMFGVIMSCRLACKKEDISSGSKQEQNNSQITSPLTYGW</sequence>
<proteinExistence type="predicted"/>
<dbReference type="Pfam" id="PF00335">
    <property type="entry name" value="Tetraspanin"/>
    <property type="match status" value="1"/>
</dbReference>
<feature type="transmembrane region" description="Helical" evidence="5">
    <location>
        <begin position="158"/>
        <end position="178"/>
    </location>
</feature>
<feature type="transmembrane region" description="Helical" evidence="5">
    <location>
        <begin position="12"/>
        <end position="37"/>
    </location>
</feature>
<evidence type="ECO:0000256" key="1">
    <source>
        <dbReference type="ARBA" id="ARBA00004141"/>
    </source>
</evidence>
<protein>
    <submittedName>
        <fullName evidence="6">Tetraspanin family protein</fullName>
    </submittedName>
</protein>
<feature type="transmembrane region" description="Helical" evidence="5">
    <location>
        <begin position="76"/>
        <end position="98"/>
    </location>
</feature>
<feature type="transmembrane region" description="Helical" evidence="5">
    <location>
        <begin position="43"/>
        <end position="64"/>
    </location>
</feature>
<keyword evidence="4 5" id="KW-0472">Membrane</keyword>